<organism evidence="5 6">
    <name type="scientific">Actinopolyspora mzabensis</name>
    <dbReference type="NCBI Taxonomy" id="995066"/>
    <lineage>
        <taxon>Bacteria</taxon>
        <taxon>Bacillati</taxon>
        <taxon>Actinomycetota</taxon>
        <taxon>Actinomycetes</taxon>
        <taxon>Actinopolysporales</taxon>
        <taxon>Actinopolysporaceae</taxon>
        <taxon>Actinopolyspora</taxon>
    </lineage>
</organism>
<reference evidence="6" key="1">
    <citation type="submission" date="2016-10" db="EMBL/GenBank/DDBJ databases">
        <authorList>
            <person name="Varghese N."/>
            <person name="Submissions S."/>
        </authorList>
    </citation>
    <scope>NUCLEOTIDE SEQUENCE [LARGE SCALE GENOMIC DNA]</scope>
    <source>
        <strain evidence="6">DSM 45460</strain>
    </source>
</reference>
<dbReference type="PANTHER" id="PTHR30055">
    <property type="entry name" value="HTH-TYPE TRANSCRIPTIONAL REGULATOR RUTR"/>
    <property type="match status" value="1"/>
</dbReference>
<keyword evidence="1 2" id="KW-0238">DNA-binding</keyword>
<name>A0A1G8YZZ5_ACTMZ</name>
<proteinExistence type="predicted"/>
<evidence type="ECO:0000313" key="6">
    <source>
        <dbReference type="Proteomes" id="UP000199213"/>
    </source>
</evidence>
<dbReference type="InterPro" id="IPR009057">
    <property type="entry name" value="Homeodomain-like_sf"/>
</dbReference>
<dbReference type="GO" id="GO:0000976">
    <property type="term" value="F:transcription cis-regulatory region binding"/>
    <property type="evidence" value="ECO:0007669"/>
    <property type="project" value="TreeGrafter"/>
</dbReference>
<accession>A0A1G8YZZ5</accession>
<dbReference type="PANTHER" id="PTHR30055:SF235">
    <property type="entry name" value="TRANSCRIPTIONAL REGULATORY PROTEIN"/>
    <property type="match status" value="1"/>
</dbReference>
<evidence type="ECO:0000256" key="1">
    <source>
        <dbReference type="ARBA" id="ARBA00023125"/>
    </source>
</evidence>
<dbReference type="GO" id="GO:0003700">
    <property type="term" value="F:DNA-binding transcription factor activity"/>
    <property type="evidence" value="ECO:0007669"/>
    <property type="project" value="TreeGrafter"/>
</dbReference>
<dbReference type="EMBL" id="FNFM01000004">
    <property type="protein sequence ID" value="SDK08353.1"/>
    <property type="molecule type" value="Genomic_DNA"/>
</dbReference>
<evidence type="ECO:0000256" key="2">
    <source>
        <dbReference type="PROSITE-ProRule" id="PRU00335"/>
    </source>
</evidence>
<evidence type="ECO:0000313" key="5">
    <source>
        <dbReference type="EMBL" id="SDK08353.1"/>
    </source>
</evidence>
<evidence type="ECO:0000259" key="4">
    <source>
        <dbReference type="PROSITE" id="PS50977"/>
    </source>
</evidence>
<protein>
    <submittedName>
        <fullName evidence="5">Transcriptional regulator, TetR family</fullName>
    </submittedName>
</protein>
<dbReference type="RefSeq" id="WP_092627368.1">
    <property type="nucleotide sequence ID" value="NZ_FNFM01000004.1"/>
</dbReference>
<dbReference type="Gene3D" id="1.10.357.10">
    <property type="entry name" value="Tetracycline Repressor, domain 2"/>
    <property type="match status" value="1"/>
</dbReference>
<dbReference type="InterPro" id="IPR041678">
    <property type="entry name" value="TetR_C_16"/>
</dbReference>
<dbReference type="InterPro" id="IPR001647">
    <property type="entry name" value="HTH_TetR"/>
</dbReference>
<dbReference type="SUPFAM" id="SSF48498">
    <property type="entry name" value="Tetracyclin repressor-like, C-terminal domain"/>
    <property type="match status" value="1"/>
</dbReference>
<dbReference type="Proteomes" id="UP000199213">
    <property type="component" value="Unassembled WGS sequence"/>
</dbReference>
<dbReference type="AlphaFoldDB" id="A0A1G8YZZ5"/>
<dbReference type="Gene3D" id="1.10.10.60">
    <property type="entry name" value="Homeodomain-like"/>
    <property type="match status" value="1"/>
</dbReference>
<dbReference type="PROSITE" id="PS50977">
    <property type="entry name" value="HTH_TETR_2"/>
    <property type="match status" value="1"/>
</dbReference>
<keyword evidence="6" id="KW-1185">Reference proteome</keyword>
<dbReference type="InterPro" id="IPR050109">
    <property type="entry name" value="HTH-type_TetR-like_transc_reg"/>
</dbReference>
<dbReference type="Pfam" id="PF17920">
    <property type="entry name" value="TetR_C_16"/>
    <property type="match status" value="1"/>
</dbReference>
<sequence>MRSDNHGHEETRLRRGRRGGDRSTRGELLDAARAAFIENGYEGATVRGIASRAGVDPAMVRHWFGGKEGLFTAAVAIPIEPGKLLPLLLDGPDEQLAERMLGMFLSVWDEAGGGEFTALIRSMSVRESAMRMLREFLSTALFGRLLRELGSDEPELRASLCGSQMVGLGMMRYVVRMEPLAGADHETVVATIAPNLQRYLTGPLRPGPSRTS</sequence>
<feature type="region of interest" description="Disordered" evidence="3">
    <location>
        <begin position="1"/>
        <end position="25"/>
    </location>
</feature>
<dbReference type="Pfam" id="PF00440">
    <property type="entry name" value="TetR_N"/>
    <property type="match status" value="1"/>
</dbReference>
<dbReference type="OrthoDB" id="3210235at2"/>
<dbReference type="InterPro" id="IPR036271">
    <property type="entry name" value="Tet_transcr_reg_TetR-rel_C_sf"/>
</dbReference>
<dbReference type="SUPFAM" id="SSF46689">
    <property type="entry name" value="Homeodomain-like"/>
    <property type="match status" value="1"/>
</dbReference>
<dbReference type="PRINTS" id="PR00455">
    <property type="entry name" value="HTHTETR"/>
</dbReference>
<feature type="DNA-binding region" description="H-T-H motif" evidence="2">
    <location>
        <begin position="45"/>
        <end position="64"/>
    </location>
</feature>
<gene>
    <name evidence="5" type="ORF">SAMN04487820_104155</name>
</gene>
<evidence type="ECO:0000256" key="3">
    <source>
        <dbReference type="SAM" id="MobiDB-lite"/>
    </source>
</evidence>
<feature type="domain" description="HTH tetR-type" evidence="4">
    <location>
        <begin position="22"/>
        <end position="82"/>
    </location>
</feature>